<feature type="domain" description="HTH iclR-type" evidence="1">
    <location>
        <begin position="26"/>
        <end position="67"/>
    </location>
</feature>
<dbReference type="EMBL" id="NHOA01000047">
    <property type="protein sequence ID" value="PHQ39148.1"/>
    <property type="molecule type" value="Genomic_DNA"/>
</dbReference>
<dbReference type="InterPro" id="IPR036390">
    <property type="entry name" value="WH_DNA-bd_sf"/>
</dbReference>
<keyword evidence="3" id="KW-1185">Reference proteome</keyword>
<dbReference type="InterPro" id="IPR036388">
    <property type="entry name" value="WH-like_DNA-bd_sf"/>
</dbReference>
<evidence type="ECO:0000259" key="1">
    <source>
        <dbReference type="Pfam" id="PF09339"/>
    </source>
</evidence>
<sequence>METTCSIYCEYLPERVIPIANAFDLVVLRCLSERGGGSAADVARRLDRSRTYVRTRLITLAETGYVRPAGAVPRLQTYELTSAGAAVARRVDSMADV</sequence>
<dbReference type="AlphaFoldDB" id="A0A2G1WJH3"/>
<dbReference type="GO" id="GO:0003677">
    <property type="term" value="F:DNA binding"/>
    <property type="evidence" value="ECO:0007669"/>
    <property type="project" value="InterPro"/>
</dbReference>
<evidence type="ECO:0000313" key="2">
    <source>
        <dbReference type="EMBL" id="PHQ39148.1"/>
    </source>
</evidence>
<dbReference type="GO" id="GO:0006355">
    <property type="term" value="P:regulation of DNA-templated transcription"/>
    <property type="evidence" value="ECO:0007669"/>
    <property type="project" value="InterPro"/>
</dbReference>
<evidence type="ECO:0000313" key="3">
    <source>
        <dbReference type="Proteomes" id="UP000222824"/>
    </source>
</evidence>
<dbReference type="Proteomes" id="UP000222824">
    <property type="component" value="Unassembled WGS sequence"/>
</dbReference>
<dbReference type="SUPFAM" id="SSF46785">
    <property type="entry name" value="Winged helix' DNA-binding domain"/>
    <property type="match status" value="1"/>
</dbReference>
<gene>
    <name evidence="2" type="ORF">DJ69_07695</name>
</gene>
<dbReference type="Pfam" id="PF09339">
    <property type="entry name" value="HTH_IclR"/>
    <property type="match status" value="1"/>
</dbReference>
<comment type="caution">
    <text evidence="2">The sequence shown here is derived from an EMBL/GenBank/DDBJ whole genome shotgun (WGS) entry which is preliminary data.</text>
</comment>
<organism evidence="2 3">
    <name type="scientific">Halorubrum persicum</name>
    <dbReference type="NCBI Taxonomy" id="1383844"/>
    <lineage>
        <taxon>Archaea</taxon>
        <taxon>Methanobacteriati</taxon>
        <taxon>Methanobacteriota</taxon>
        <taxon>Stenosarchaea group</taxon>
        <taxon>Halobacteria</taxon>
        <taxon>Halobacteriales</taxon>
        <taxon>Haloferacaceae</taxon>
        <taxon>Halorubrum</taxon>
    </lineage>
</organism>
<dbReference type="Gene3D" id="1.10.10.10">
    <property type="entry name" value="Winged helix-like DNA-binding domain superfamily/Winged helix DNA-binding domain"/>
    <property type="match status" value="1"/>
</dbReference>
<proteinExistence type="predicted"/>
<reference evidence="2 3" key="1">
    <citation type="journal article" date="2014" name="Front. Microbiol.">
        <title>Population and genomic analysis of the genus Halorubrum.</title>
        <authorList>
            <person name="Fullmer M.S."/>
            <person name="Soucy S.M."/>
            <person name="Swithers K.S."/>
            <person name="Makkay A.M."/>
            <person name="Wheeler R."/>
            <person name="Ventosa A."/>
            <person name="Gogarten J.P."/>
            <person name="Papke R.T."/>
        </authorList>
    </citation>
    <scope>NUCLEOTIDE SEQUENCE [LARGE SCALE GENOMIC DNA]</scope>
    <source>
        <strain evidence="2 3">C49</strain>
    </source>
</reference>
<accession>A0A2G1WJH3</accession>
<dbReference type="InterPro" id="IPR005471">
    <property type="entry name" value="Tscrpt_reg_IclR_N"/>
</dbReference>
<protein>
    <recommendedName>
        <fullName evidence="1">HTH iclR-type domain-containing protein</fullName>
    </recommendedName>
</protein>
<name>A0A2G1WJH3_9EURY</name>